<keyword evidence="9" id="KW-1185">Reference proteome</keyword>
<comment type="similarity">
    <text evidence="6">Belongs to the protein kinase superfamily.</text>
</comment>
<dbReference type="Proteomes" id="UP000604825">
    <property type="component" value="Unassembled WGS sequence"/>
</dbReference>
<evidence type="ECO:0000259" key="7">
    <source>
        <dbReference type="PROSITE" id="PS50011"/>
    </source>
</evidence>
<evidence type="ECO:0000256" key="5">
    <source>
        <dbReference type="PROSITE-ProRule" id="PRU10141"/>
    </source>
</evidence>
<dbReference type="Gene3D" id="3.30.200.20">
    <property type="entry name" value="Phosphorylase Kinase, domain 1"/>
    <property type="match status" value="1"/>
</dbReference>
<evidence type="ECO:0000313" key="9">
    <source>
        <dbReference type="Proteomes" id="UP000604825"/>
    </source>
</evidence>
<dbReference type="SMART" id="SM00220">
    <property type="entry name" value="S_TKc"/>
    <property type="match status" value="1"/>
</dbReference>
<dbReference type="InterPro" id="IPR000719">
    <property type="entry name" value="Prot_kinase_dom"/>
</dbReference>
<keyword evidence="4 5" id="KW-0067">ATP-binding</keyword>
<gene>
    <name evidence="8" type="ORF">NCGR_LOCUS38185</name>
</gene>
<organism evidence="8 9">
    <name type="scientific">Miscanthus lutarioriparius</name>
    <dbReference type="NCBI Taxonomy" id="422564"/>
    <lineage>
        <taxon>Eukaryota</taxon>
        <taxon>Viridiplantae</taxon>
        <taxon>Streptophyta</taxon>
        <taxon>Embryophyta</taxon>
        <taxon>Tracheophyta</taxon>
        <taxon>Spermatophyta</taxon>
        <taxon>Magnoliopsida</taxon>
        <taxon>Liliopsida</taxon>
        <taxon>Poales</taxon>
        <taxon>Poaceae</taxon>
        <taxon>PACMAD clade</taxon>
        <taxon>Panicoideae</taxon>
        <taxon>Andropogonodae</taxon>
        <taxon>Andropogoneae</taxon>
        <taxon>Saccharinae</taxon>
        <taxon>Miscanthus</taxon>
    </lineage>
</organism>
<keyword evidence="2 5" id="KW-0547">Nucleotide-binding</keyword>
<evidence type="ECO:0000256" key="6">
    <source>
        <dbReference type="RuleBase" id="RU000304"/>
    </source>
</evidence>
<dbReference type="GO" id="GO:0004674">
    <property type="term" value="F:protein serine/threonine kinase activity"/>
    <property type="evidence" value="ECO:0007669"/>
    <property type="project" value="UniProtKB-KW"/>
</dbReference>
<dbReference type="PANTHER" id="PTHR45707:SF70">
    <property type="entry name" value="PROTEIN KINASE DOMAIN-CONTAINING PROTEIN"/>
    <property type="match status" value="1"/>
</dbReference>
<name>A0A811QER1_9POAL</name>
<evidence type="ECO:0000256" key="4">
    <source>
        <dbReference type="ARBA" id="ARBA00022840"/>
    </source>
</evidence>
<dbReference type="FunFam" id="1.10.510.10:FF:000870">
    <property type="entry name" value="OSJNBa0016N04.16-like protein"/>
    <property type="match status" value="1"/>
</dbReference>
<keyword evidence="3" id="KW-0418">Kinase</keyword>
<proteinExistence type="inferred from homology"/>
<dbReference type="EMBL" id="CAJGYO010000009">
    <property type="protein sequence ID" value="CAD6254582.1"/>
    <property type="molecule type" value="Genomic_DNA"/>
</dbReference>
<dbReference type="SUPFAM" id="SSF56112">
    <property type="entry name" value="Protein kinase-like (PK-like)"/>
    <property type="match status" value="1"/>
</dbReference>
<protein>
    <recommendedName>
        <fullName evidence="7">Protein kinase domain-containing protein</fullName>
    </recommendedName>
</protein>
<sequence>MDIYQDSKFLSLEKVLDDESADAIGLPFLFLKAITNDFSESIGAGGFGEVYKGTIRNGMIAVKKLYDQSEILEENFQSEVGCHVEVKHKNIVRFLGYCSETQHVMASYKGKNVWADVRQRLLCFEYLSKGSLAKYLNDPSSECQWTVRYQIIKGICEGLGYLHQHNIIHMDLKPQNILLGDSMVPKIADFGLSRRFSENQSRTITEKIVGTLRYLAPELLSHRTITFKTDIYSLGVVIIEILMGRNECANVDMVLEFWANTSVTTEILPLLEQVKVCAEIGISCKDNNPRKRPAIQDIIRRLDEMDIPNSSVRSVAGTSSGGQLVDDMMMSMTISSALSQREQSAFGTFYQHHGLAKIAFKPMLISASLTPEETTPNVR</sequence>
<dbReference type="Pfam" id="PF00069">
    <property type="entry name" value="Pkinase"/>
    <property type="match status" value="1"/>
</dbReference>
<dbReference type="AlphaFoldDB" id="A0A811QER1"/>
<accession>A0A811QER1</accession>
<evidence type="ECO:0000313" key="8">
    <source>
        <dbReference type="EMBL" id="CAD6254582.1"/>
    </source>
</evidence>
<keyword evidence="6" id="KW-0723">Serine/threonine-protein kinase</keyword>
<dbReference type="GO" id="GO:0005524">
    <property type="term" value="F:ATP binding"/>
    <property type="evidence" value="ECO:0007669"/>
    <property type="project" value="UniProtKB-UniRule"/>
</dbReference>
<dbReference type="PROSITE" id="PS00107">
    <property type="entry name" value="PROTEIN_KINASE_ATP"/>
    <property type="match status" value="1"/>
</dbReference>
<evidence type="ECO:0000256" key="2">
    <source>
        <dbReference type="ARBA" id="ARBA00022741"/>
    </source>
</evidence>
<dbReference type="InterPro" id="IPR017441">
    <property type="entry name" value="Protein_kinase_ATP_BS"/>
</dbReference>
<keyword evidence="1" id="KW-0808">Transferase</keyword>
<evidence type="ECO:0000256" key="3">
    <source>
        <dbReference type="ARBA" id="ARBA00022777"/>
    </source>
</evidence>
<dbReference type="InterPro" id="IPR011009">
    <property type="entry name" value="Kinase-like_dom_sf"/>
</dbReference>
<feature type="domain" description="Protein kinase" evidence="7">
    <location>
        <begin position="36"/>
        <end position="307"/>
    </location>
</feature>
<dbReference type="Gene3D" id="1.10.510.10">
    <property type="entry name" value="Transferase(Phosphotransferase) domain 1"/>
    <property type="match status" value="1"/>
</dbReference>
<dbReference type="PROSITE" id="PS00108">
    <property type="entry name" value="PROTEIN_KINASE_ST"/>
    <property type="match status" value="1"/>
</dbReference>
<dbReference type="InterPro" id="IPR008271">
    <property type="entry name" value="Ser/Thr_kinase_AS"/>
</dbReference>
<feature type="binding site" evidence="5">
    <location>
        <position position="64"/>
    </location>
    <ligand>
        <name>ATP</name>
        <dbReference type="ChEBI" id="CHEBI:30616"/>
    </ligand>
</feature>
<dbReference type="PROSITE" id="PS50011">
    <property type="entry name" value="PROTEIN_KINASE_DOM"/>
    <property type="match status" value="1"/>
</dbReference>
<evidence type="ECO:0000256" key="1">
    <source>
        <dbReference type="ARBA" id="ARBA00022679"/>
    </source>
</evidence>
<reference evidence="8" key="1">
    <citation type="submission" date="2020-10" db="EMBL/GenBank/DDBJ databases">
        <authorList>
            <person name="Han B."/>
            <person name="Lu T."/>
            <person name="Zhao Q."/>
            <person name="Huang X."/>
            <person name="Zhao Y."/>
        </authorList>
    </citation>
    <scope>NUCLEOTIDE SEQUENCE</scope>
</reference>
<comment type="caution">
    <text evidence="8">The sequence shown here is derived from an EMBL/GenBank/DDBJ whole genome shotgun (WGS) entry which is preliminary data.</text>
</comment>
<dbReference type="OrthoDB" id="679259at2759"/>
<dbReference type="PANTHER" id="PTHR45707">
    <property type="entry name" value="C2 CALCIUM/LIPID-BINDING PLANT PHOSPHORIBOSYLTRANSFERASE FAMILY PROTEIN"/>
    <property type="match status" value="1"/>
</dbReference>